<reference evidence="3 4" key="1">
    <citation type="submission" date="2021-01" db="EMBL/GenBank/DDBJ databases">
        <title>Whole genome shotgun sequence of Planotetraspora mira NBRC 15435.</title>
        <authorList>
            <person name="Komaki H."/>
            <person name="Tamura T."/>
        </authorList>
    </citation>
    <scope>NUCLEOTIDE SEQUENCE [LARGE SCALE GENOMIC DNA]</scope>
    <source>
        <strain evidence="3 4">NBRC 15435</strain>
    </source>
</reference>
<feature type="compositionally biased region" description="Basic and acidic residues" evidence="1">
    <location>
        <begin position="9"/>
        <end position="22"/>
    </location>
</feature>
<dbReference type="EMBL" id="BOOO01000022">
    <property type="protein sequence ID" value="GII31087.1"/>
    <property type="molecule type" value="Genomic_DNA"/>
</dbReference>
<feature type="region of interest" description="Disordered" evidence="1">
    <location>
        <begin position="55"/>
        <end position="113"/>
    </location>
</feature>
<feature type="region of interest" description="Disordered" evidence="1">
    <location>
        <begin position="1"/>
        <end position="24"/>
    </location>
</feature>
<evidence type="ECO:0000259" key="2">
    <source>
        <dbReference type="Pfam" id="PF14016"/>
    </source>
</evidence>
<dbReference type="Pfam" id="PF14016">
    <property type="entry name" value="DUF4232"/>
    <property type="match status" value="1"/>
</dbReference>
<proteinExistence type="predicted"/>
<dbReference type="AlphaFoldDB" id="A0A8J3X7L7"/>
<feature type="compositionally biased region" description="Pro residues" evidence="1">
    <location>
        <begin position="89"/>
        <end position="112"/>
    </location>
</feature>
<gene>
    <name evidence="3" type="ORF">Pmi06nite_45290</name>
</gene>
<name>A0A8J3X7L7_9ACTN</name>
<accession>A0A8J3X7L7</accession>
<organism evidence="3 4">
    <name type="scientific">Planotetraspora mira</name>
    <dbReference type="NCBI Taxonomy" id="58121"/>
    <lineage>
        <taxon>Bacteria</taxon>
        <taxon>Bacillati</taxon>
        <taxon>Actinomycetota</taxon>
        <taxon>Actinomycetes</taxon>
        <taxon>Streptosporangiales</taxon>
        <taxon>Streptosporangiaceae</taxon>
        <taxon>Planotetraspora</taxon>
    </lineage>
</organism>
<dbReference type="Proteomes" id="UP000650628">
    <property type="component" value="Unassembled WGS sequence"/>
</dbReference>
<feature type="compositionally biased region" description="Low complexity" evidence="1">
    <location>
        <begin position="71"/>
        <end position="88"/>
    </location>
</feature>
<comment type="caution">
    <text evidence="3">The sequence shown here is derived from an EMBL/GenBank/DDBJ whole genome shotgun (WGS) entry which is preliminary data.</text>
</comment>
<dbReference type="InterPro" id="IPR025326">
    <property type="entry name" value="DUF4232"/>
</dbReference>
<feature type="compositionally biased region" description="Polar residues" evidence="1">
    <location>
        <begin position="55"/>
        <end position="67"/>
    </location>
</feature>
<protein>
    <recommendedName>
        <fullName evidence="2">DUF4232 domain-containing protein</fullName>
    </recommendedName>
</protein>
<sequence length="249" mass="25101">MIQEMSEDVADHRESGIERRGESMLPSAGVPRALLYTLTAAASIAVLAGCTSVTNASGAQSPQTLPGSAQPADVPTDDAPAAPETPSAPEAPSPPSVDPAQKPSPPAKPPAIPACATSQLKITQKAPDVGAGQLNMVLIFTNASKSVCTLSGYPGVSYVAEDGVQSGNAAERSGGSATTVMLKPGAAAVSKLHDSNGVGGYDPKQCALSPAQGLRIYPPNQKAAVFLPWKTTHCAGKTIHSLTVGPVGS</sequence>
<evidence type="ECO:0000313" key="3">
    <source>
        <dbReference type="EMBL" id="GII31087.1"/>
    </source>
</evidence>
<evidence type="ECO:0000256" key="1">
    <source>
        <dbReference type="SAM" id="MobiDB-lite"/>
    </source>
</evidence>
<keyword evidence="4" id="KW-1185">Reference proteome</keyword>
<feature type="domain" description="DUF4232" evidence="2">
    <location>
        <begin position="115"/>
        <end position="247"/>
    </location>
</feature>
<evidence type="ECO:0000313" key="4">
    <source>
        <dbReference type="Proteomes" id="UP000650628"/>
    </source>
</evidence>